<dbReference type="AlphaFoldDB" id="A0A0C3E4Q1"/>
<accession>A0A0C3E4Q1</accession>
<reference evidence="8 9" key="1">
    <citation type="submission" date="2014-04" db="EMBL/GenBank/DDBJ databases">
        <authorList>
            <consortium name="DOE Joint Genome Institute"/>
            <person name="Kuo A."/>
            <person name="Kohler A."/>
            <person name="Nagy L.G."/>
            <person name="Floudas D."/>
            <person name="Copeland A."/>
            <person name="Barry K.W."/>
            <person name="Cichocki N."/>
            <person name="Veneault-Fourrey C."/>
            <person name="LaButti K."/>
            <person name="Lindquist E.A."/>
            <person name="Lipzen A."/>
            <person name="Lundell T."/>
            <person name="Morin E."/>
            <person name="Murat C."/>
            <person name="Sun H."/>
            <person name="Tunlid A."/>
            <person name="Henrissat B."/>
            <person name="Grigoriev I.V."/>
            <person name="Hibbett D.S."/>
            <person name="Martin F."/>
            <person name="Nordberg H.P."/>
            <person name="Cantor M.N."/>
            <person name="Hua S.X."/>
        </authorList>
    </citation>
    <scope>NUCLEOTIDE SEQUENCE [LARGE SCALE GENOMIC DNA]</scope>
    <source>
        <strain evidence="8 9">Foug A</strain>
    </source>
</reference>
<feature type="transmembrane region" description="Helical" evidence="7">
    <location>
        <begin position="362"/>
        <end position="388"/>
    </location>
</feature>
<proteinExistence type="inferred from homology"/>
<feature type="transmembrane region" description="Helical" evidence="7">
    <location>
        <begin position="67"/>
        <end position="83"/>
    </location>
</feature>
<dbReference type="PANTHER" id="PTHR24304">
    <property type="entry name" value="CYTOCHROME P450 FAMILY 7"/>
    <property type="match status" value="1"/>
</dbReference>
<dbReference type="SUPFAM" id="SSF48264">
    <property type="entry name" value="Cytochrome P450"/>
    <property type="match status" value="1"/>
</dbReference>
<dbReference type="InterPro" id="IPR002403">
    <property type="entry name" value="Cyt_P450_E_grp-IV"/>
</dbReference>
<evidence type="ECO:0000313" key="8">
    <source>
        <dbReference type="EMBL" id="KIM63006.1"/>
    </source>
</evidence>
<evidence type="ECO:0000256" key="3">
    <source>
        <dbReference type="ARBA" id="ARBA00022617"/>
    </source>
</evidence>
<evidence type="ECO:0000256" key="5">
    <source>
        <dbReference type="ARBA" id="ARBA00023004"/>
    </source>
</evidence>
<sequence length="578" mass="65858">MIYQQINLAQFIESEYPRRPESMESLVTGLLPHRPILAAAANHCASYSKTPSLLIFHALPARSGHRLPIAGALVLFAVFFLFIRQRRRWKRLSNNSQAYRCPPIIDIPEEEMFTHPQEAYELALLKHGPVIGVQRKGRLEYIVDEELTKEVLANDHDFSFEHGTARILNLWFLIPLSKGRFFKNLHTMVAGGIIPRMDKLVDQIFPTFKNRAKEMIDESQLSGKGVDLFAHVHRCIAEAMLIVALGKHNVNDLNLQVTEETAHAIAVMTGIYQNTSPFARTYPTLWKVVTWVRLVWEVIIFKYFWVIVPIIWKETRSRKYRPLHTCTSDELEEEERHDEPLVHYIARMYTDDQGHVSILSTLWVSTLVLAFIFASVHQTTAVAVWVVFELSKRKEYIPAIREELSVVADSIDNNGIQRLSYEALRRSTTLDSFIREVFRTKGDTLSVIRATTHDIPLGEHIIPKDSLICPLTSLTHRSRRIYGKGATEFDPRRWAEGPASSTVGQGYLPFGFGRWACPGRILAVTEIKMIILALLATSTPEIEGGKYTVADPLNVTSVPPLGRLLLRQIKSKSELVHR</sequence>
<evidence type="ECO:0000256" key="4">
    <source>
        <dbReference type="ARBA" id="ARBA00022723"/>
    </source>
</evidence>
<protein>
    <recommendedName>
        <fullName evidence="10">Cytochrome P450</fullName>
    </recommendedName>
</protein>
<dbReference type="GO" id="GO:0005506">
    <property type="term" value="F:iron ion binding"/>
    <property type="evidence" value="ECO:0007669"/>
    <property type="project" value="InterPro"/>
</dbReference>
<comment type="similarity">
    <text evidence="2">Belongs to the cytochrome P450 family.</text>
</comment>
<dbReference type="PRINTS" id="PR00465">
    <property type="entry name" value="EP450IV"/>
</dbReference>
<dbReference type="PANTHER" id="PTHR24304:SF2">
    <property type="entry name" value="24-HYDROXYCHOLESTEROL 7-ALPHA-HYDROXYLASE"/>
    <property type="match status" value="1"/>
</dbReference>
<keyword evidence="7" id="KW-0812">Transmembrane</keyword>
<evidence type="ECO:0000256" key="1">
    <source>
        <dbReference type="ARBA" id="ARBA00001971"/>
    </source>
</evidence>
<evidence type="ECO:0000256" key="6">
    <source>
        <dbReference type="PIRSR" id="PIRSR602403-1"/>
    </source>
</evidence>
<dbReference type="Gene3D" id="1.10.630.10">
    <property type="entry name" value="Cytochrome P450"/>
    <property type="match status" value="1"/>
</dbReference>
<evidence type="ECO:0008006" key="10">
    <source>
        <dbReference type="Google" id="ProtNLM"/>
    </source>
</evidence>
<evidence type="ECO:0000256" key="7">
    <source>
        <dbReference type="SAM" id="Phobius"/>
    </source>
</evidence>
<dbReference type="EMBL" id="KN822038">
    <property type="protein sequence ID" value="KIM63006.1"/>
    <property type="molecule type" value="Genomic_DNA"/>
</dbReference>
<evidence type="ECO:0000313" key="9">
    <source>
        <dbReference type="Proteomes" id="UP000053989"/>
    </source>
</evidence>
<dbReference type="HOGENOM" id="CLU_536500_0_0_1"/>
<dbReference type="GO" id="GO:0016705">
    <property type="term" value="F:oxidoreductase activity, acting on paired donors, with incorporation or reduction of molecular oxygen"/>
    <property type="evidence" value="ECO:0007669"/>
    <property type="project" value="InterPro"/>
</dbReference>
<dbReference type="InterPro" id="IPR036396">
    <property type="entry name" value="Cyt_P450_sf"/>
</dbReference>
<keyword evidence="3 6" id="KW-0349">Heme</keyword>
<dbReference type="InParanoid" id="A0A0C3E4Q1"/>
<feature type="binding site" description="axial binding residue" evidence="6">
    <location>
        <position position="517"/>
    </location>
    <ligand>
        <name>heme</name>
        <dbReference type="ChEBI" id="CHEBI:30413"/>
    </ligand>
    <ligandPart>
        <name>Fe</name>
        <dbReference type="ChEBI" id="CHEBI:18248"/>
    </ligandPart>
</feature>
<keyword evidence="9" id="KW-1185">Reference proteome</keyword>
<reference evidence="9" key="2">
    <citation type="submission" date="2015-01" db="EMBL/GenBank/DDBJ databases">
        <title>Evolutionary Origins and Diversification of the Mycorrhizal Mutualists.</title>
        <authorList>
            <consortium name="DOE Joint Genome Institute"/>
            <consortium name="Mycorrhizal Genomics Consortium"/>
            <person name="Kohler A."/>
            <person name="Kuo A."/>
            <person name="Nagy L.G."/>
            <person name="Floudas D."/>
            <person name="Copeland A."/>
            <person name="Barry K.W."/>
            <person name="Cichocki N."/>
            <person name="Veneault-Fourrey C."/>
            <person name="LaButti K."/>
            <person name="Lindquist E.A."/>
            <person name="Lipzen A."/>
            <person name="Lundell T."/>
            <person name="Morin E."/>
            <person name="Murat C."/>
            <person name="Riley R."/>
            <person name="Ohm R."/>
            <person name="Sun H."/>
            <person name="Tunlid A."/>
            <person name="Henrissat B."/>
            <person name="Grigoriev I.V."/>
            <person name="Hibbett D.S."/>
            <person name="Martin F."/>
        </authorList>
    </citation>
    <scope>NUCLEOTIDE SEQUENCE [LARGE SCALE GENOMIC DNA]</scope>
    <source>
        <strain evidence="9">Foug A</strain>
    </source>
</reference>
<keyword evidence="7" id="KW-1133">Transmembrane helix</keyword>
<comment type="cofactor">
    <cofactor evidence="1 6">
        <name>heme</name>
        <dbReference type="ChEBI" id="CHEBI:30413"/>
    </cofactor>
</comment>
<name>A0A0C3E4Q1_9AGAM</name>
<keyword evidence="7" id="KW-0472">Membrane</keyword>
<dbReference type="STRING" id="1036808.A0A0C3E4Q1"/>
<dbReference type="Proteomes" id="UP000053989">
    <property type="component" value="Unassembled WGS sequence"/>
</dbReference>
<organism evidence="8 9">
    <name type="scientific">Scleroderma citrinum Foug A</name>
    <dbReference type="NCBI Taxonomy" id="1036808"/>
    <lineage>
        <taxon>Eukaryota</taxon>
        <taxon>Fungi</taxon>
        <taxon>Dikarya</taxon>
        <taxon>Basidiomycota</taxon>
        <taxon>Agaricomycotina</taxon>
        <taxon>Agaricomycetes</taxon>
        <taxon>Agaricomycetidae</taxon>
        <taxon>Boletales</taxon>
        <taxon>Sclerodermatineae</taxon>
        <taxon>Sclerodermataceae</taxon>
        <taxon>Scleroderma</taxon>
    </lineage>
</organism>
<feature type="transmembrane region" description="Helical" evidence="7">
    <location>
        <begin position="294"/>
        <end position="312"/>
    </location>
</feature>
<dbReference type="Pfam" id="PF00067">
    <property type="entry name" value="p450"/>
    <property type="match status" value="1"/>
</dbReference>
<dbReference type="InterPro" id="IPR001128">
    <property type="entry name" value="Cyt_P450"/>
</dbReference>
<keyword evidence="4 6" id="KW-0479">Metal-binding</keyword>
<evidence type="ECO:0000256" key="2">
    <source>
        <dbReference type="ARBA" id="ARBA00010617"/>
    </source>
</evidence>
<gene>
    <name evidence="8" type="ORF">SCLCIDRAFT_24583</name>
</gene>
<dbReference type="InterPro" id="IPR050529">
    <property type="entry name" value="CYP450_sterol_14alpha_dmase"/>
</dbReference>
<dbReference type="GO" id="GO:0004497">
    <property type="term" value="F:monooxygenase activity"/>
    <property type="evidence" value="ECO:0007669"/>
    <property type="project" value="InterPro"/>
</dbReference>
<keyword evidence="5 6" id="KW-0408">Iron</keyword>
<dbReference type="OrthoDB" id="2652272at2759"/>
<dbReference type="GO" id="GO:0020037">
    <property type="term" value="F:heme binding"/>
    <property type="evidence" value="ECO:0007669"/>
    <property type="project" value="InterPro"/>
</dbReference>